<dbReference type="InterPro" id="IPR011645">
    <property type="entry name" value="HNOB_dom_associated"/>
</dbReference>
<dbReference type="InterPro" id="IPR024096">
    <property type="entry name" value="NO_sig/Golgi_transp_ligand-bd"/>
</dbReference>
<keyword evidence="3" id="KW-0141">cGMP biosynthesis</keyword>
<dbReference type="Gene3D" id="3.90.1520.10">
    <property type="entry name" value="H-NOX domain"/>
    <property type="match status" value="1"/>
</dbReference>
<dbReference type="InterPro" id="IPR011644">
    <property type="entry name" value="Heme_NO-bd"/>
</dbReference>
<dbReference type="GO" id="GO:0070482">
    <property type="term" value="P:response to oxygen levels"/>
    <property type="evidence" value="ECO:0007669"/>
    <property type="project" value="TreeGrafter"/>
</dbReference>
<evidence type="ECO:0000313" key="6">
    <source>
        <dbReference type="EMBL" id="VDP76246.1"/>
    </source>
</evidence>
<evidence type="ECO:0000313" key="7">
    <source>
        <dbReference type="Proteomes" id="UP000272942"/>
    </source>
</evidence>
<feature type="domain" description="Heme NO-binding" evidence="4">
    <location>
        <begin position="2"/>
        <end position="164"/>
    </location>
</feature>
<feature type="domain" description="Haem NO binding associated" evidence="5">
    <location>
        <begin position="207"/>
        <end position="268"/>
    </location>
</feature>
<dbReference type="GO" id="GO:0008074">
    <property type="term" value="C:guanylate cyclase complex, soluble"/>
    <property type="evidence" value="ECO:0007669"/>
    <property type="project" value="TreeGrafter"/>
</dbReference>
<protein>
    <recommendedName>
        <fullName evidence="1">guanylate cyclase</fullName>
        <ecNumber evidence="1">4.6.1.2</ecNumber>
    </recommendedName>
</protein>
<dbReference type="GO" id="GO:0019934">
    <property type="term" value="P:cGMP-mediated signaling"/>
    <property type="evidence" value="ECO:0007669"/>
    <property type="project" value="TreeGrafter"/>
</dbReference>
<dbReference type="EMBL" id="UZAN01042562">
    <property type="protein sequence ID" value="VDP76246.1"/>
    <property type="molecule type" value="Genomic_DNA"/>
</dbReference>
<reference evidence="8" key="1">
    <citation type="submission" date="2016-06" db="UniProtKB">
        <authorList>
            <consortium name="WormBaseParasite"/>
        </authorList>
    </citation>
    <scope>IDENTIFICATION</scope>
</reference>
<evidence type="ECO:0000256" key="3">
    <source>
        <dbReference type="ARBA" id="ARBA00023293"/>
    </source>
</evidence>
<dbReference type="Pfam" id="PF07701">
    <property type="entry name" value="HNOBA"/>
    <property type="match status" value="1"/>
</dbReference>
<accession>A0A183AFE7</accession>
<dbReference type="GO" id="GO:0000166">
    <property type="term" value="F:nucleotide binding"/>
    <property type="evidence" value="ECO:0007669"/>
    <property type="project" value="UniProtKB-KW"/>
</dbReference>
<proteinExistence type="predicted"/>
<gene>
    <name evidence="6" type="ORF">ECPE_LOCUS5682</name>
</gene>
<reference evidence="6 7" key="2">
    <citation type="submission" date="2018-11" db="EMBL/GenBank/DDBJ databases">
        <authorList>
            <consortium name="Pathogen Informatics"/>
        </authorList>
    </citation>
    <scope>NUCLEOTIDE SEQUENCE [LARGE SCALE GENOMIC DNA]</scope>
    <source>
        <strain evidence="6 7">Egypt</strain>
    </source>
</reference>
<dbReference type="GO" id="GO:0004383">
    <property type="term" value="F:guanylate cyclase activity"/>
    <property type="evidence" value="ECO:0007669"/>
    <property type="project" value="UniProtKB-EC"/>
</dbReference>
<evidence type="ECO:0000259" key="4">
    <source>
        <dbReference type="Pfam" id="PF07700"/>
    </source>
</evidence>
<evidence type="ECO:0000259" key="5">
    <source>
        <dbReference type="Pfam" id="PF07701"/>
    </source>
</evidence>
<dbReference type="PANTHER" id="PTHR45655">
    <property type="entry name" value="GUANYLATE CYCLASE SOLUBLE SUBUNIT BETA-2"/>
    <property type="match status" value="1"/>
</dbReference>
<name>A0A183AFE7_9TREM</name>
<dbReference type="SUPFAM" id="SSF111126">
    <property type="entry name" value="Ligand-binding domain in the NO signalling and Golgi transport"/>
    <property type="match status" value="1"/>
</dbReference>
<dbReference type="WBParaSite" id="ECPE_0000569501-mRNA-1">
    <property type="protein sequence ID" value="ECPE_0000569501-mRNA-1"/>
    <property type="gene ID" value="ECPE_0000569501"/>
</dbReference>
<evidence type="ECO:0000313" key="8">
    <source>
        <dbReference type="WBParaSite" id="ECPE_0000569501-mRNA-1"/>
    </source>
</evidence>
<organism evidence="8">
    <name type="scientific">Echinostoma caproni</name>
    <dbReference type="NCBI Taxonomy" id="27848"/>
    <lineage>
        <taxon>Eukaryota</taxon>
        <taxon>Metazoa</taxon>
        <taxon>Spiralia</taxon>
        <taxon>Lophotrochozoa</taxon>
        <taxon>Platyhelminthes</taxon>
        <taxon>Trematoda</taxon>
        <taxon>Digenea</taxon>
        <taxon>Plagiorchiida</taxon>
        <taxon>Echinostomata</taxon>
        <taxon>Echinostomatoidea</taxon>
        <taxon>Echinostomatidae</taxon>
        <taxon>Echinostoma</taxon>
    </lineage>
</organism>
<dbReference type="GO" id="GO:0020037">
    <property type="term" value="F:heme binding"/>
    <property type="evidence" value="ECO:0007669"/>
    <property type="project" value="InterPro"/>
</dbReference>
<dbReference type="InterPro" id="IPR038158">
    <property type="entry name" value="H-NOX_domain_sf"/>
</dbReference>
<evidence type="ECO:0000256" key="1">
    <source>
        <dbReference type="ARBA" id="ARBA00012202"/>
    </source>
</evidence>
<dbReference type="Pfam" id="PF07700">
    <property type="entry name" value="HNOB"/>
    <property type="match status" value="1"/>
</dbReference>
<dbReference type="EC" id="4.6.1.2" evidence="1"/>
<dbReference type="Proteomes" id="UP000272942">
    <property type="component" value="Unassembled WGS sequence"/>
</dbReference>
<dbReference type="PANTHER" id="PTHR45655:SF13">
    <property type="entry name" value="SOLUBLE GUANYLATE CYCLASE GCY-32-RELATED"/>
    <property type="match status" value="1"/>
</dbReference>
<sequence length="314" mass="36052">MYGLLIVGVQHFIETTYGSECWNRVVERAGLGAAVTYQTQKVYSETIIERILEALSEEIGETVDELSYQSGLYFAAFTTHSGYEKLLRVQGRDFIHFLQNLDNLHEHLRFSYPKIRPPSFFVKSNSSARIELVYSSKRLGYVHYVRGQLVNLAKQFFDLDIHVRLLGQEREGLVNHVTYEITHEGKSWGSLEADYEEQGLPEWGNTVRADEFFTLFSFYLVLTRDLQLKKVSQSFRNLDPEIEGANLSDKFLIARPYISVTFDAVSSFWGLEQFICNSKLSVLERFIRRALMLSNTADSVVGRSTLLSLHSESL</sequence>
<keyword evidence="2" id="KW-0547">Nucleotide-binding</keyword>
<keyword evidence="7" id="KW-1185">Reference proteome</keyword>
<dbReference type="Gene3D" id="3.30.450.260">
    <property type="entry name" value="Haem NO binding associated domain"/>
    <property type="match status" value="1"/>
</dbReference>
<dbReference type="InterPro" id="IPR042463">
    <property type="entry name" value="HNOB_dom_associated_sf"/>
</dbReference>
<dbReference type="OrthoDB" id="1890790at2759"/>
<evidence type="ECO:0000256" key="2">
    <source>
        <dbReference type="ARBA" id="ARBA00022741"/>
    </source>
</evidence>
<dbReference type="AlphaFoldDB" id="A0A183AFE7"/>